<proteinExistence type="predicted"/>
<keyword evidence="3" id="KW-1185">Reference proteome</keyword>
<keyword evidence="1" id="KW-0175">Coiled coil</keyword>
<dbReference type="EMBL" id="CP003060">
    <property type="protein sequence ID" value="AEP30568.1"/>
    <property type="molecule type" value="Genomic_DNA"/>
</dbReference>
<name>G4QLZ7_GLANF</name>
<dbReference type="AlphaFoldDB" id="G4QLZ7"/>
<protein>
    <recommendedName>
        <fullName evidence="4">KfrA N-terminal DNA-binding domain-containing protein</fullName>
    </recommendedName>
</protein>
<dbReference type="eggNOG" id="ENOG5033JKV">
    <property type="taxonomic scope" value="Bacteria"/>
</dbReference>
<dbReference type="RefSeq" id="WP_014109441.1">
    <property type="nucleotide sequence ID" value="NC_016041.1"/>
</dbReference>
<dbReference type="Proteomes" id="UP000009282">
    <property type="component" value="Chromosome"/>
</dbReference>
<evidence type="ECO:0000313" key="3">
    <source>
        <dbReference type="Proteomes" id="UP000009282"/>
    </source>
</evidence>
<dbReference type="HOGENOM" id="CLU_169029_1_0_6"/>
<accession>G4QLZ7</accession>
<organism evidence="2 3">
    <name type="scientific">Glaciecola nitratireducens (strain JCM 12485 / KCTC 12276 / FR1064)</name>
    <dbReference type="NCBI Taxonomy" id="1085623"/>
    <lineage>
        <taxon>Bacteria</taxon>
        <taxon>Pseudomonadati</taxon>
        <taxon>Pseudomonadota</taxon>
        <taxon>Gammaproteobacteria</taxon>
        <taxon>Alteromonadales</taxon>
        <taxon>Alteromonadaceae</taxon>
        <taxon>Brumicola</taxon>
    </lineage>
</organism>
<evidence type="ECO:0000256" key="1">
    <source>
        <dbReference type="SAM" id="Coils"/>
    </source>
</evidence>
<sequence length="103" mass="11356">MNSELQQVVNTCIALRDAGKKPSVGMIKAKLLAPLPIPIIIKGLSYWKENKATLKIEKVTEVAPASAKSNVELTARVTELEQQVLALRTELKTLQQRFEGEVS</sequence>
<evidence type="ECO:0000313" key="2">
    <source>
        <dbReference type="EMBL" id="AEP30568.1"/>
    </source>
</evidence>
<dbReference type="OrthoDB" id="6322475at2"/>
<gene>
    <name evidence="2" type="ordered locus">GNIT_2471</name>
</gene>
<dbReference type="KEGG" id="gni:GNIT_2471"/>
<reference evidence="2 3" key="1">
    <citation type="journal article" date="2011" name="J. Bacteriol.">
        <title>Complete genome sequence of seawater bacterium Glaciecola nitratireducens FR1064T.</title>
        <authorList>
            <person name="Bian F."/>
            <person name="Qin Q.L."/>
            <person name="Xie B.B."/>
            <person name="Shu Y.L."/>
            <person name="Zhang X.Y."/>
            <person name="Yu Y."/>
            <person name="Chen B."/>
            <person name="Chen X.L."/>
            <person name="Zhou B.C."/>
            <person name="Zhang Y.Z."/>
        </authorList>
    </citation>
    <scope>NUCLEOTIDE SEQUENCE [LARGE SCALE GENOMIC DNA]</scope>
    <source>
        <strain evidence="3">JCM 12485 / KCTC 12276 / FR1064</strain>
    </source>
</reference>
<feature type="coiled-coil region" evidence="1">
    <location>
        <begin position="70"/>
        <end position="97"/>
    </location>
</feature>
<evidence type="ECO:0008006" key="4">
    <source>
        <dbReference type="Google" id="ProtNLM"/>
    </source>
</evidence>